<dbReference type="InterPro" id="IPR018976">
    <property type="entry name" value="Imelysin-like"/>
</dbReference>
<comment type="caution">
    <text evidence="5">The sequence shown here is derived from an EMBL/GenBank/DDBJ whole genome shotgun (WGS) entry which is preliminary data.</text>
</comment>
<name>A0A413VN34_9BACE</name>
<accession>A0A413VN34</accession>
<dbReference type="PROSITE" id="PS51257">
    <property type="entry name" value="PROKAR_LIPOPROTEIN"/>
    <property type="match status" value="1"/>
</dbReference>
<comment type="subcellular location">
    <subcellularLocation>
        <location evidence="1">Cell envelope</location>
    </subcellularLocation>
</comment>
<organism evidence="5 6">
    <name type="scientific">Bacteroides nordii</name>
    <dbReference type="NCBI Taxonomy" id="291645"/>
    <lineage>
        <taxon>Bacteria</taxon>
        <taxon>Pseudomonadati</taxon>
        <taxon>Bacteroidota</taxon>
        <taxon>Bacteroidia</taxon>
        <taxon>Bacteroidales</taxon>
        <taxon>Bacteroidaceae</taxon>
        <taxon>Bacteroides</taxon>
    </lineage>
</organism>
<evidence type="ECO:0000313" key="6">
    <source>
        <dbReference type="Proteomes" id="UP000284379"/>
    </source>
</evidence>
<dbReference type="CDD" id="cd14658">
    <property type="entry name" value="Imelysin-like_IrpA"/>
    <property type="match status" value="1"/>
</dbReference>
<dbReference type="Proteomes" id="UP000284379">
    <property type="component" value="Unassembled WGS sequence"/>
</dbReference>
<dbReference type="InterPro" id="IPR034982">
    <property type="entry name" value="Imelysin-like_IrpA"/>
</dbReference>
<protein>
    <submittedName>
        <fullName evidence="5">Peptidase M75</fullName>
    </submittedName>
</protein>
<keyword evidence="2 3" id="KW-0732">Signal</keyword>
<sequence>MKTRNLFPILLMGLTLTFSACSDDDEKKTGETDTYENPFEKYKAEIAAADTKIKLNDDVLDPAIATYVDDVVLPTYAMMLEKITTFNTLVQAMQYGSLSNNQIADICEAWRAARIPWEESEAFLYGPAALKKLDPSLDSWPLDKDGIQQVLEKGDFSHVDDEVDDDDNAPTNAAQNVRGFHTAEYLLFADGSAKAADAFTENAVLFLKVVARHMLKDTKELYTAWKDGLGSSDADVPTAYGEMMKRHSSTDLYKTAAAAIADIFNTEGGMPAIANEVGEAKIGDPVNEWNAGNKEEAVLKVESWYSWNSLDDYENNIISIQNAYLGKRNNDYSTDATANSFSSVVKSLNPKLDELLRAQIITTRRAIRNIPYPFRSNLDQKAAITKAQKECASLVDGLELAGRKIASAAE</sequence>
<dbReference type="GO" id="GO:0030313">
    <property type="term" value="C:cell envelope"/>
    <property type="evidence" value="ECO:0007669"/>
    <property type="project" value="UniProtKB-SubCell"/>
</dbReference>
<evidence type="ECO:0000259" key="4">
    <source>
        <dbReference type="Pfam" id="PF09375"/>
    </source>
</evidence>
<feature type="signal peptide" evidence="3">
    <location>
        <begin position="1"/>
        <end position="20"/>
    </location>
</feature>
<dbReference type="RefSeq" id="WP_122201557.1">
    <property type="nucleotide sequence ID" value="NZ_CABJFV010000007.1"/>
</dbReference>
<dbReference type="InterPro" id="IPR038352">
    <property type="entry name" value="Imelysin_sf"/>
</dbReference>
<dbReference type="Pfam" id="PF09375">
    <property type="entry name" value="Peptidase_M75"/>
    <property type="match status" value="1"/>
</dbReference>
<evidence type="ECO:0000256" key="2">
    <source>
        <dbReference type="ARBA" id="ARBA00022729"/>
    </source>
</evidence>
<dbReference type="Gene3D" id="1.20.1420.20">
    <property type="entry name" value="M75 peptidase, HXXE motif"/>
    <property type="match status" value="1"/>
</dbReference>
<evidence type="ECO:0000256" key="3">
    <source>
        <dbReference type="SAM" id="SignalP"/>
    </source>
</evidence>
<reference evidence="5 6" key="1">
    <citation type="submission" date="2018-08" db="EMBL/GenBank/DDBJ databases">
        <title>A genome reference for cultivated species of the human gut microbiota.</title>
        <authorList>
            <person name="Zou Y."/>
            <person name="Xue W."/>
            <person name="Luo G."/>
        </authorList>
    </citation>
    <scope>NUCLEOTIDE SEQUENCE [LARGE SCALE GENOMIC DNA]</scope>
    <source>
        <strain evidence="5 6">AM40-30BH</strain>
    </source>
</reference>
<evidence type="ECO:0000313" key="5">
    <source>
        <dbReference type="EMBL" id="RHB35005.1"/>
    </source>
</evidence>
<proteinExistence type="predicted"/>
<evidence type="ECO:0000256" key="1">
    <source>
        <dbReference type="ARBA" id="ARBA00004196"/>
    </source>
</evidence>
<feature type="domain" description="Imelysin-like" evidence="4">
    <location>
        <begin position="73"/>
        <end position="398"/>
    </location>
</feature>
<gene>
    <name evidence="5" type="ORF">DW888_11160</name>
</gene>
<dbReference type="EMBL" id="QSGO01000007">
    <property type="protein sequence ID" value="RHB35005.1"/>
    <property type="molecule type" value="Genomic_DNA"/>
</dbReference>
<feature type="chain" id="PRO_5019303429" evidence="3">
    <location>
        <begin position="21"/>
        <end position="410"/>
    </location>
</feature>
<dbReference type="AlphaFoldDB" id="A0A413VN34"/>